<evidence type="ECO:0008006" key="3">
    <source>
        <dbReference type="Google" id="ProtNLM"/>
    </source>
</evidence>
<sequence length="121" mass="13782">MSYLERMLEERLAKAAADGELSAPRLEGKPIADLHWERPEGWWAKRFFERELSHDRRAAALEGAAAARAAFWRCPDEDTVRAAVADANAAIDRANVNIVDGAPVDHFDTDDIVDRWRRLRR</sequence>
<proteinExistence type="predicted"/>
<comment type="caution">
    <text evidence="1">The sequence shown here is derived from an EMBL/GenBank/DDBJ whole genome shotgun (WGS) entry which is preliminary data.</text>
</comment>
<dbReference type="RefSeq" id="WP_133867575.1">
    <property type="nucleotide sequence ID" value="NZ_SOAU01000001.1"/>
</dbReference>
<dbReference type="AlphaFoldDB" id="A0A4R7HX00"/>
<protein>
    <recommendedName>
        <fullName evidence="3">DUF1992 domain-containing protein</fullName>
    </recommendedName>
</protein>
<organism evidence="1 2">
    <name type="scientific">Ilumatobacter fluminis</name>
    <dbReference type="NCBI Taxonomy" id="467091"/>
    <lineage>
        <taxon>Bacteria</taxon>
        <taxon>Bacillati</taxon>
        <taxon>Actinomycetota</taxon>
        <taxon>Acidimicrobiia</taxon>
        <taxon>Acidimicrobiales</taxon>
        <taxon>Ilumatobacteraceae</taxon>
        <taxon>Ilumatobacter</taxon>
    </lineage>
</organism>
<keyword evidence="2" id="KW-1185">Reference proteome</keyword>
<dbReference type="OrthoDB" id="3395286at2"/>
<gene>
    <name evidence="1" type="ORF">BDK89_0644</name>
</gene>
<name>A0A4R7HX00_9ACTN</name>
<reference evidence="1 2" key="1">
    <citation type="submission" date="2019-03" db="EMBL/GenBank/DDBJ databases">
        <title>Sequencing the genomes of 1000 actinobacteria strains.</title>
        <authorList>
            <person name="Klenk H.-P."/>
        </authorList>
    </citation>
    <scope>NUCLEOTIDE SEQUENCE [LARGE SCALE GENOMIC DNA]</scope>
    <source>
        <strain evidence="1 2">DSM 18936</strain>
    </source>
</reference>
<dbReference type="EMBL" id="SOAU01000001">
    <property type="protein sequence ID" value="TDT15084.1"/>
    <property type="molecule type" value="Genomic_DNA"/>
</dbReference>
<evidence type="ECO:0000313" key="2">
    <source>
        <dbReference type="Proteomes" id="UP000294558"/>
    </source>
</evidence>
<evidence type="ECO:0000313" key="1">
    <source>
        <dbReference type="EMBL" id="TDT15084.1"/>
    </source>
</evidence>
<accession>A0A4R7HX00</accession>
<dbReference type="Proteomes" id="UP000294558">
    <property type="component" value="Unassembled WGS sequence"/>
</dbReference>